<keyword evidence="2" id="KW-1185">Reference proteome</keyword>
<evidence type="ECO:0008006" key="3">
    <source>
        <dbReference type="Google" id="ProtNLM"/>
    </source>
</evidence>
<comment type="caution">
    <text evidence="1">The sequence shown here is derived from an EMBL/GenBank/DDBJ whole genome shotgun (WGS) entry which is preliminary data.</text>
</comment>
<dbReference type="AlphaFoldDB" id="A0ABD5U3Q6"/>
<evidence type="ECO:0000313" key="2">
    <source>
        <dbReference type="Proteomes" id="UP001596406"/>
    </source>
</evidence>
<accession>A0ABD5U3Q6</accession>
<proteinExistence type="predicted"/>
<dbReference type="EMBL" id="JBHSXM010000001">
    <property type="protein sequence ID" value="MFC6835159.1"/>
    <property type="molecule type" value="Genomic_DNA"/>
</dbReference>
<name>A0ABD5U3Q6_9EURY</name>
<evidence type="ECO:0000313" key="1">
    <source>
        <dbReference type="EMBL" id="MFC6835159.1"/>
    </source>
</evidence>
<dbReference type="SUPFAM" id="SSF53649">
    <property type="entry name" value="Alkaline phosphatase-like"/>
    <property type="match status" value="1"/>
</dbReference>
<dbReference type="Proteomes" id="UP001596406">
    <property type="component" value="Unassembled WGS sequence"/>
</dbReference>
<protein>
    <recommendedName>
        <fullName evidence="3">Sulfatase-like hydrolase/transferase</fullName>
    </recommendedName>
</protein>
<dbReference type="InterPro" id="IPR017850">
    <property type="entry name" value="Alkaline_phosphatase_core_sf"/>
</dbReference>
<dbReference type="RefSeq" id="WP_304446867.1">
    <property type="nucleotide sequence ID" value="NZ_JARRAH010000001.1"/>
</dbReference>
<sequence>MGSDSPPSRPARIVDALSYAVRELREHYRDPEWRYNRVVTRVDGPVSRLRYGDGGVDLPAAEWDNLLVLDSCRADLFETVADLARFDDYRRATSVASMTAEWTRKTWADREFGDIVYVNANPLVSRWAPDSFHRLVDLWDEAFDEGIGTVPPEATADAAREAFEDDKRLVVHFVQPHAPFYPASLGVDDSAAAWAPGGGEGAHPDATTPWKALRDGTTTFDAVWEGYAATLSAGLEAALALVDDLPGRTVLTSDHGNLYGQRVWPLGRPVYGHPPNLRHPGLVEVPWAVVDGEPRETVDDGVTSAAEADEETMRDRLAALGYV</sequence>
<gene>
    <name evidence="1" type="ORF">ACFQHK_01385</name>
</gene>
<organism evidence="1 2">
    <name type="scientific">Halomarina ordinaria</name>
    <dbReference type="NCBI Taxonomy" id="3033939"/>
    <lineage>
        <taxon>Archaea</taxon>
        <taxon>Methanobacteriati</taxon>
        <taxon>Methanobacteriota</taxon>
        <taxon>Stenosarchaea group</taxon>
        <taxon>Halobacteria</taxon>
        <taxon>Halobacteriales</taxon>
        <taxon>Natronomonadaceae</taxon>
        <taxon>Halomarina</taxon>
    </lineage>
</organism>
<reference evidence="1 2" key="1">
    <citation type="journal article" date="2019" name="Int. J. Syst. Evol. Microbiol.">
        <title>The Global Catalogue of Microorganisms (GCM) 10K type strain sequencing project: providing services to taxonomists for standard genome sequencing and annotation.</title>
        <authorList>
            <consortium name="The Broad Institute Genomics Platform"/>
            <consortium name="The Broad Institute Genome Sequencing Center for Infectious Disease"/>
            <person name="Wu L."/>
            <person name="Ma J."/>
        </authorList>
    </citation>
    <scope>NUCLEOTIDE SEQUENCE [LARGE SCALE GENOMIC DNA]</scope>
    <source>
        <strain evidence="1 2">PSRA2</strain>
    </source>
</reference>